<dbReference type="InterPro" id="IPR001650">
    <property type="entry name" value="Helicase_C-like"/>
</dbReference>
<dbReference type="PROSITE" id="PS51194">
    <property type="entry name" value="HELICASE_CTER"/>
    <property type="match status" value="1"/>
</dbReference>
<dbReference type="GO" id="GO:0003676">
    <property type="term" value="F:nucleic acid binding"/>
    <property type="evidence" value="ECO:0007669"/>
    <property type="project" value="InterPro"/>
</dbReference>
<keyword evidence="4" id="KW-0067">ATP-binding</keyword>
<protein>
    <recommendedName>
        <fullName evidence="9">Helicase</fullName>
    </recommendedName>
</protein>
<dbReference type="InterPro" id="IPR014001">
    <property type="entry name" value="Helicase_ATP-bd"/>
</dbReference>
<keyword evidence="2" id="KW-0378">Hydrolase</keyword>
<dbReference type="Gene3D" id="3.40.50.300">
    <property type="entry name" value="P-loop containing nucleotide triphosphate hydrolases"/>
    <property type="match status" value="2"/>
</dbReference>
<dbReference type="InterPro" id="IPR011545">
    <property type="entry name" value="DEAD/DEAH_box_helicase_dom"/>
</dbReference>
<accession>A0A6C0JBI7</accession>
<dbReference type="AlphaFoldDB" id="A0A6C0JBI7"/>
<dbReference type="PANTHER" id="PTHR12131">
    <property type="entry name" value="ATP-DEPENDENT RNA AND DNA HELICASE"/>
    <property type="match status" value="1"/>
</dbReference>
<keyword evidence="1" id="KW-0547">Nucleotide-binding</keyword>
<dbReference type="Pfam" id="PF08148">
    <property type="entry name" value="DSHCT"/>
    <property type="match status" value="1"/>
</dbReference>
<feature type="coiled-coil region" evidence="5">
    <location>
        <begin position="591"/>
        <end position="618"/>
    </location>
</feature>
<name>A0A6C0JBI7_9ZZZZ</name>
<dbReference type="Gene3D" id="1.10.3380.30">
    <property type="match status" value="1"/>
</dbReference>
<reference evidence="8" key="1">
    <citation type="journal article" date="2020" name="Nature">
        <title>Giant virus diversity and host interactions through global metagenomics.</title>
        <authorList>
            <person name="Schulz F."/>
            <person name="Roux S."/>
            <person name="Paez-Espino D."/>
            <person name="Jungbluth S."/>
            <person name="Walsh D.A."/>
            <person name="Denef V.J."/>
            <person name="McMahon K.D."/>
            <person name="Konstantinidis K.T."/>
            <person name="Eloe-Fadrosh E.A."/>
            <person name="Kyrpides N.C."/>
            <person name="Woyke T."/>
        </authorList>
    </citation>
    <scope>NUCLEOTIDE SEQUENCE</scope>
    <source>
        <strain evidence="8">GVMAG-M-3300025890-48</strain>
    </source>
</reference>
<evidence type="ECO:0000256" key="1">
    <source>
        <dbReference type="ARBA" id="ARBA00022741"/>
    </source>
</evidence>
<dbReference type="SUPFAM" id="SSF52540">
    <property type="entry name" value="P-loop containing nucleoside triphosphate hydrolases"/>
    <property type="match status" value="1"/>
</dbReference>
<evidence type="ECO:0000256" key="2">
    <source>
        <dbReference type="ARBA" id="ARBA00022801"/>
    </source>
</evidence>
<feature type="domain" description="Helicase ATP-binding" evidence="6">
    <location>
        <begin position="34"/>
        <end position="217"/>
    </location>
</feature>
<dbReference type="SMART" id="SM00490">
    <property type="entry name" value="HELICc"/>
    <property type="match status" value="1"/>
</dbReference>
<sequence>MVVICDKPFDIEGYDKAFSDIAPFTLSDFQKWAIKGIIDKDHVLVTAHTGSGKTLPAEFIMKHFTTMADESGRKRKKVIYASPIKALSNQKLHDLRKKFPDISFGLLTGDCKDNPDADVLIMTTEILRNTLFAKKIASKTDEEHFINQLSFEMDVETELGGVIFDEVHYINDKDRGSVWEQCILMLPPQVQILMLSATIYKPESFAAWVETEKNKQASKNNIEHKNVILAPTYKRVVPLTHYMWMDVNSSSLKKINKQDASYLTRTCNKLIEVKSSNGKYITENYKKISKAKKIISENRMYVNKKYILNNLALHMKENEMLPAICFVFSRKQVEQCANSIQHSMFKEGEKFPSTAEKDCRKLLMSKFPNYKEYVELTEYRTMVKLLEKGIAIHHAGVIPVLREMVELLFDKGYIRILFATETFSVGINMPTKTVLFTSLQKYDGSSGHRYLYPHEYTQMAGRAGRRGLDKLGRVIHCNNLFDAGYDKDYKNVLCGAPQVLVSKFKISYSLLLNIMDSGETNYDLMEEFVNQSMIRKEIISEVNYHKNAIEDFKEKETSMKKNTTFNVTPKAVIEKYIELSKKLEFSSNKQKKKITRELNNLVNENKRLKKEVEQYKDIDNLNEKIVKHTRWRDNAENYLHYEIEKISDILLENNFINKSEDGFQLTDKGRNASQFQEVHPLAFSDIYDETNQFESFDSSEIACIASLFANIRVNNEMKVPLPNTDNSELNNIAKNLKDRIDKYVNIESRVQANTGSFDEINYDLMQTVLEWCNNVESEKDCMAIINKIKLEKEVFLGDFVKAILKINNIAAELEKVAEINNNIPLLEKLRKIPELSLKYVATNNSLYI</sequence>
<dbReference type="InterPro" id="IPR027417">
    <property type="entry name" value="P-loop_NTPase"/>
</dbReference>
<dbReference type="SMART" id="SM00487">
    <property type="entry name" value="DEXDc"/>
    <property type="match status" value="1"/>
</dbReference>
<dbReference type="PROSITE" id="PS51192">
    <property type="entry name" value="HELICASE_ATP_BIND_1"/>
    <property type="match status" value="1"/>
</dbReference>
<organism evidence="8">
    <name type="scientific">viral metagenome</name>
    <dbReference type="NCBI Taxonomy" id="1070528"/>
    <lineage>
        <taxon>unclassified sequences</taxon>
        <taxon>metagenomes</taxon>
        <taxon>organismal metagenomes</taxon>
    </lineage>
</organism>
<dbReference type="GO" id="GO:0016787">
    <property type="term" value="F:hydrolase activity"/>
    <property type="evidence" value="ECO:0007669"/>
    <property type="project" value="UniProtKB-KW"/>
</dbReference>
<dbReference type="GO" id="GO:0005524">
    <property type="term" value="F:ATP binding"/>
    <property type="evidence" value="ECO:0007669"/>
    <property type="project" value="UniProtKB-KW"/>
</dbReference>
<dbReference type="InterPro" id="IPR050699">
    <property type="entry name" value="RNA-DNA_Helicase"/>
</dbReference>
<dbReference type="InterPro" id="IPR012961">
    <property type="entry name" value="Ski2/MTR4_C"/>
</dbReference>
<evidence type="ECO:0000259" key="7">
    <source>
        <dbReference type="PROSITE" id="PS51194"/>
    </source>
</evidence>
<evidence type="ECO:0000256" key="5">
    <source>
        <dbReference type="SAM" id="Coils"/>
    </source>
</evidence>
<keyword evidence="3" id="KW-0347">Helicase</keyword>
<dbReference type="Pfam" id="PF00271">
    <property type="entry name" value="Helicase_C"/>
    <property type="match status" value="1"/>
</dbReference>
<dbReference type="CDD" id="cd18795">
    <property type="entry name" value="SF2_C_Ski2"/>
    <property type="match status" value="1"/>
</dbReference>
<evidence type="ECO:0000256" key="4">
    <source>
        <dbReference type="ARBA" id="ARBA00022840"/>
    </source>
</evidence>
<dbReference type="GO" id="GO:0004386">
    <property type="term" value="F:helicase activity"/>
    <property type="evidence" value="ECO:0007669"/>
    <property type="project" value="UniProtKB-KW"/>
</dbReference>
<dbReference type="Pfam" id="PF00270">
    <property type="entry name" value="DEAD"/>
    <property type="match status" value="1"/>
</dbReference>
<evidence type="ECO:0008006" key="9">
    <source>
        <dbReference type="Google" id="ProtNLM"/>
    </source>
</evidence>
<evidence type="ECO:0000313" key="8">
    <source>
        <dbReference type="EMBL" id="QHU03175.1"/>
    </source>
</evidence>
<proteinExistence type="predicted"/>
<keyword evidence="5" id="KW-0175">Coiled coil</keyword>
<dbReference type="EMBL" id="MN740370">
    <property type="protein sequence ID" value="QHU03175.1"/>
    <property type="molecule type" value="Genomic_DNA"/>
</dbReference>
<dbReference type="PANTHER" id="PTHR12131:SF1">
    <property type="entry name" value="ATP-DEPENDENT RNA HELICASE SUPV3L1, MITOCHONDRIAL-RELATED"/>
    <property type="match status" value="1"/>
</dbReference>
<evidence type="ECO:0000259" key="6">
    <source>
        <dbReference type="PROSITE" id="PS51192"/>
    </source>
</evidence>
<feature type="domain" description="Helicase C-terminal" evidence="7">
    <location>
        <begin position="339"/>
        <end position="518"/>
    </location>
</feature>
<evidence type="ECO:0000256" key="3">
    <source>
        <dbReference type="ARBA" id="ARBA00022806"/>
    </source>
</evidence>